<proteinExistence type="predicted"/>
<accession>A0ABU4LYL1</accession>
<feature type="region of interest" description="Disordered" evidence="1">
    <location>
        <begin position="58"/>
        <end position="81"/>
    </location>
</feature>
<gene>
    <name evidence="2" type="ORF">PV666_19235</name>
</gene>
<name>A0ABU4LYL1_9ACTN</name>
<keyword evidence="3" id="KW-1185">Reference proteome</keyword>
<organism evidence="2 3">
    <name type="scientific">Streptomyces acidiscabies</name>
    <dbReference type="NCBI Taxonomy" id="42234"/>
    <lineage>
        <taxon>Bacteria</taxon>
        <taxon>Bacillati</taxon>
        <taxon>Actinomycetota</taxon>
        <taxon>Actinomycetes</taxon>
        <taxon>Kitasatosporales</taxon>
        <taxon>Streptomycetaceae</taxon>
        <taxon>Streptomyces</taxon>
    </lineage>
</organism>
<evidence type="ECO:0000313" key="2">
    <source>
        <dbReference type="EMBL" id="MDX3020002.1"/>
    </source>
</evidence>
<protein>
    <submittedName>
        <fullName evidence="2">Uncharacterized protein</fullName>
    </submittedName>
</protein>
<evidence type="ECO:0000256" key="1">
    <source>
        <dbReference type="SAM" id="MobiDB-lite"/>
    </source>
</evidence>
<reference evidence="2 3" key="1">
    <citation type="journal article" date="2023" name="Microb. Genom.">
        <title>Mesoterricola silvestris gen. nov., sp. nov., Mesoterricola sediminis sp. nov., Geothrix oryzae sp. nov., Geothrix edaphica sp. nov., Geothrix rubra sp. nov., and Geothrix limicola sp. nov., six novel members of Acidobacteriota isolated from soils.</title>
        <authorList>
            <person name="Weisberg A.J."/>
            <person name="Pearce E."/>
            <person name="Kramer C.G."/>
            <person name="Chang J.H."/>
            <person name="Clarke C.R."/>
        </authorList>
    </citation>
    <scope>NUCLEOTIDE SEQUENCE [LARGE SCALE GENOMIC DNA]</scope>
    <source>
        <strain evidence="2 3">NB05-1H</strain>
    </source>
</reference>
<sequence>MIGTKVGVEGWTVVHSARQQHYDDRYYGQFLGTRQGSTGIAEWIVARRTRAGAWTTVCATGSGTRPGASTAPGPRTTRTTP</sequence>
<dbReference type="Proteomes" id="UP001272987">
    <property type="component" value="Unassembled WGS sequence"/>
</dbReference>
<evidence type="ECO:0000313" key="3">
    <source>
        <dbReference type="Proteomes" id="UP001272987"/>
    </source>
</evidence>
<dbReference type="EMBL" id="JARAWP010000011">
    <property type="protein sequence ID" value="MDX3020002.1"/>
    <property type="molecule type" value="Genomic_DNA"/>
</dbReference>
<dbReference type="RefSeq" id="WP_319166591.1">
    <property type="nucleotide sequence ID" value="NZ_JARAWP010000011.1"/>
</dbReference>
<comment type="caution">
    <text evidence="2">The sequence shown here is derived from an EMBL/GenBank/DDBJ whole genome shotgun (WGS) entry which is preliminary data.</text>
</comment>